<protein>
    <submittedName>
        <fullName evidence="3">MarR family transcriptional regulator</fullName>
    </submittedName>
</protein>
<dbReference type="PROSITE" id="PS50995">
    <property type="entry name" value="HTH_MARR_2"/>
    <property type="match status" value="1"/>
</dbReference>
<organism evidence="3 4">
    <name type="scientific">Streptomyces stramineus</name>
    <dbReference type="NCBI Taxonomy" id="173861"/>
    <lineage>
        <taxon>Bacteria</taxon>
        <taxon>Bacillati</taxon>
        <taxon>Actinomycetota</taxon>
        <taxon>Actinomycetes</taxon>
        <taxon>Kitasatosporales</taxon>
        <taxon>Streptomycetaceae</taxon>
        <taxon>Streptomyces</taxon>
    </lineage>
</organism>
<comment type="caution">
    <text evidence="3">The sequence shown here is derived from an EMBL/GenBank/DDBJ whole genome shotgun (WGS) entry which is preliminary data.</text>
</comment>
<dbReference type="PANTHER" id="PTHR33164:SF57">
    <property type="entry name" value="MARR-FAMILY TRANSCRIPTIONAL REGULATOR"/>
    <property type="match status" value="1"/>
</dbReference>
<dbReference type="RefSeq" id="WP_344094875.1">
    <property type="nucleotide sequence ID" value="NZ_BAAAHB010000075.1"/>
</dbReference>
<dbReference type="PANTHER" id="PTHR33164">
    <property type="entry name" value="TRANSCRIPTIONAL REGULATOR, MARR FAMILY"/>
    <property type="match status" value="1"/>
</dbReference>
<dbReference type="InterPro" id="IPR036388">
    <property type="entry name" value="WH-like_DNA-bd_sf"/>
</dbReference>
<dbReference type="SUPFAM" id="SSF46785">
    <property type="entry name" value="Winged helix' DNA-binding domain"/>
    <property type="match status" value="1"/>
</dbReference>
<dbReference type="EMBL" id="BAAAHB010000075">
    <property type="protein sequence ID" value="GAA0482500.1"/>
    <property type="molecule type" value="Genomic_DNA"/>
</dbReference>
<dbReference type="SMART" id="SM00347">
    <property type="entry name" value="HTH_MARR"/>
    <property type="match status" value="1"/>
</dbReference>
<dbReference type="Proteomes" id="UP001499895">
    <property type="component" value="Unassembled WGS sequence"/>
</dbReference>
<dbReference type="InterPro" id="IPR000835">
    <property type="entry name" value="HTH_MarR-typ"/>
</dbReference>
<evidence type="ECO:0000313" key="3">
    <source>
        <dbReference type="EMBL" id="GAA0482500.1"/>
    </source>
</evidence>
<sequence>MAAQEQYEELARQLSVVAAVRRDLGRLLPHDCSPASAVLLAQLQQYGEIRMSKLAELLAVDMSVTSRHVAYAAERGWLDRQADPADKRSRLLRITPAGEALLREVSARYTQALATFLKDWPDDDIGRLIDLLARLRESFGDCRARPSHQTHHEEAPQASAAV</sequence>
<dbReference type="PRINTS" id="PR00598">
    <property type="entry name" value="HTHMARR"/>
</dbReference>
<feature type="region of interest" description="Disordered" evidence="1">
    <location>
        <begin position="143"/>
        <end position="162"/>
    </location>
</feature>
<feature type="domain" description="HTH marR-type" evidence="2">
    <location>
        <begin position="7"/>
        <end position="137"/>
    </location>
</feature>
<proteinExistence type="predicted"/>
<keyword evidence="4" id="KW-1185">Reference proteome</keyword>
<reference evidence="4" key="1">
    <citation type="journal article" date="2019" name="Int. J. Syst. Evol. Microbiol.">
        <title>The Global Catalogue of Microorganisms (GCM) 10K type strain sequencing project: providing services to taxonomists for standard genome sequencing and annotation.</title>
        <authorList>
            <consortium name="The Broad Institute Genomics Platform"/>
            <consortium name="The Broad Institute Genome Sequencing Center for Infectious Disease"/>
            <person name="Wu L."/>
            <person name="Ma J."/>
        </authorList>
    </citation>
    <scope>NUCLEOTIDE SEQUENCE [LARGE SCALE GENOMIC DNA]</scope>
    <source>
        <strain evidence="4">JCM 10649</strain>
    </source>
</reference>
<name>A0ABP3KM39_9ACTN</name>
<evidence type="ECO:0000313" key="4">
    <source>
        <dbReference type="Proteomes" id="UP001499895"/>
    </source>
</evidence>
<dbReference type="Pfam" id="PF01047">
    <property type="entry name" value="MarR"/>
    <property type="match status" value="1"/>
</dbReference>
<evidence type="ECO:0000256" key="1">
    <source>
        <dbReference type="SAM" id="MobiDB-lite"/>
    </source>
</evidence>
<feature type="compositionally biased region" description="Basic and acidic residues" evidence="1">
    <location>
        <begin position="143"/>
        <end position="155"/>
    </location>
</feature>
<evidence type="ECO:0000259" key="2">
    <source>
        <dbReference type="PROSITE" id="PS50995"/>
    </source>
</evidence>
<dbReference type="InterPro" id="IPR039422">
    <property type="entry name" value="MarR/SlyA-like"/>
</dbReference>
<accession>A0ABP3KM39</accession>
<dbReference type="Gene3D" id="1.10.10.10">
    <property type="entry name" value="Winged helix-like DNA-binding domain superfamily/Winged helix DNA-binding domain"/>
    <property type="match status" value="1"/>
</dbReference>
<dbReference type="InterPro" id="IPR036390">
    <property type="entry name" value="WH_DNA-bd_sf"/>
</dbReference>
<gene>
    <name evidence="3" type="ORF">GCM10009544_50570</name>
</gene>